<dbReference type="EMBL" id="JBAMIC010000004">
    <property type="protein sequence ID" value="KAK7108828.1"/>
    <property type="molecule type" value="Genomic_DNA"/>
</dbReference>
<dbReference type="SUPFAM" id="SSF50129">
    <property type="entry name" value="GroES-like"/>
    <property type="match status" value="1"/>
</dbReference>
<dbReference type="Gene3D" id="3.40.50.720">
    <property type="entry name" value="NAD(P)-binding Rossmann-like Domain"/>
    <property type="match status" value="1"/>
</dbReference>
<dbReference type="InterPro" id="IPR020843">
    <property type="entry name" value="ER"/>
</dbReference>
<organism evidence="3 4">
    <name type="scientific">Littorina saxatilis</name>
    <dbReference type="NCBI Taxonomy" id="31220"/>
    <lineage>
        <taxon>Eukaryota</taxon>
        <taxon>Metazoa</taxon>
        <taxon>Spiralia</taxon>
        <taxon>Lophotrochozoa</taxon>
        <taxon>Mollusca</taxon>
        <taxon>Gastropoda</taxon>
        <taxon>Caenogastropoda</taxon>
        <taxon>Littorinimorpha</taxon>
        <taxon>Littorinoidea</taxon>
        <taxon>Littorinidae</taxon>
        <taxon>Littorina</taxon>
    </lineage>
</organism>
<gene>
    <name evidence="3" type="ORF">V1264_016492</name>
</gene>
<evidence type="ECO:0000313" key="3">
    <source>
        <dbReference type="EMBL" id="KAK7108828.1"/>
    </source>
</evidence>
<keyword evidence="1" id="KW-0521">NADP</keyword>
<dbReference type="CDD" id="cd08253">
    <property type="entry name" value="zeta_crystallin"/>
    <property type="match status" value="1"/>
</dbReference>
<comment type="caution">
    <text evidence="3">The sequence shown here is derived from an EMBL/GenBank/DDBJ whole genome shotgun (WGS) entry which is preliminary data.</text>
</comment>
<evidence type="ECO:0000313" key="4">
    <source>
        <dbReference type="Proteomes" id="UP001374579"/>
    </source>
</evidence>
<protein>
    <recommendedName>
        <fullName evidence="2">Enoyl reductase (ER) domain-containing protein</fullName>
    </recommendedName>
</protein>
<dbReference type="SMART" id="SM00829">
    <property type="entry name" value="PKS_ER"/>
    <property type="match status" value="1"/>
</dbReference>
<dbReference type="Gene3D" id="3.90.180.10">
    <property type="entry name" value="Medium-chain alcohol dehydrogenases, catalytic domain"/>
    <property type="match status" value="1"/>
</dbReference>
<sequence length="322" mass="33823">MKAARIHKYGGPDEVKLDTNVPKPAVGDTQVLIKAATAGVNPVDVITISGNFIFKPPLPWIPGWDAAGVVEDVGAKVTRLKKGERVFCAGNVSGAFAQYVVAEEKQTGRLGPKLTFAEGSGLGVPYYTAFKAAMHAARVKAGESILIHGASGAVGMAAVQLCKAMGVHVLGTAGTDTGLTLVKDNGADLAFNHSEKRYEDKIMAATGGGGVDVILEMVGNVNLSRDLQLIAKKGRIVIIGGVGETKIDPGVFLFKMPVVTGVNLPNTSEAEWWEMTAAIEAGIRLGWVRPVVAKEYPLSQAAQALTDIMANRNNPGNLILNI</sequence>
<dbReference type="InterPro" id="IPR036291">
    <property type="entry name" value="NAD(P)-bd_dom_sf"/>
</dbReference>
<dbReference type="PANTHER" id="PTHR44154">
    <property type="entry name" value="QUINONE OXIDOREDUCTASE"/>
    <property type="match status" value="1"/>
</dbReference>
<feature type="domain" description="Enoyl reductase (ER)" evidence="2">
    <location>
        <begin position="10"/>
        <end position="320"/>
    </location>
</feature>
<dbReference type="InterPro" id="IPR011032">
    <property type="entry name" value="GroES-like_sf"/>
</dbReference>
<accession>A0AAN9GH98</accession>
<dbReference type="InterPro" id="IPR013154">
    <property type="entry name" value="ADH-like_N"/>
</dbReference>
<proteinExistence type="predicted"/>
<dbReference type="GO" id="GO:0005829">
    <property type="term" value="C:cytosol"/>
    <property type="evidence" value="ECO:0007669"/>
    <property type="project" value="TreeGrafter"/>
</dbReference>
<dbReference type="SUPFAM" id="SSF51735">
    <property type="entry name" value="NAD(P)-binding Rossmann-fold domains"/>
    <property type="match status" value="1"/>
</dbReference>
<keyword evidence="4" id="KW-1185">Reference proteome</keyword>
<dbReference type="GO" id="GO:0003730">
    <property type="term" value="F:mRNA 3'-UTR binding"/>
    <property type="evidence" value="ECO:0007669"/>
    <property type="project" value="TreeGrafter"/>
</dbReference>
<dbReference type="GO" id="GO:0070402">
    <property type="term" value="F:NADPH binding"/>
    <property type="evidence" value="ECO:0007669"/>
    <property type="project" value="TreeGrafter"/>
</dbReference>
<dbReference type="Pfam" id="PF00107">
    <property type="entry name" value="ADH_zinc_N"/>
    <property type="match status" value="1"/>
</dbReference>
<dbReference type="InterPro" id="IPR013149">
    <property type="entry name" value="ADH-like_C"/>
</dbReference>
<evidence type="ECO:0000256" key="1">
    <source>
        <dbReference type="ARBA" id="ARBA00022857"/>
    </source>
</evidence>
<reference evidence="3 4" key="1">
    <citation type="submission" date="2024-02" db="EMBL/GenBank/DDBJ databases">
        <title>Chromosome-scale genome assembly of the rough periwinkle Littorina saxatilis.</title>
        <authorList>
            <person name="De Jode A."/>
            <person name="Faria R."/>
            <person name="Formenti G."/>
            <person name="Sims Y."/>
            <person name="Smith T.P."/>
            <person name="Tracey A."/>
            <person name="Wood J.M.D."/>
            <person name="Zagrodzka Z.B."/>
            <person name="Johannesson K."/>
            <person name="Butlin R.K."/>
            <person name="Leder E.H."/>
        </authorList>
    </citation>
    <scope>NUCLEOTIDE SEQUENCE [LARGE SCALE GENOMIC DNA]</scope>
    <source>
        <strain evidence="3">Snail1</strain>
        <tissue evidence="3">Muscle</tissue>
    </source>
</reference>
<dbReference type="Pfam" id="PF08240">
    <property type="entry name" value="ADH_N"/>
    <property type="match status" value="1"/>
</dbReference>
<dbReference type="GO" id="GO:0003960">
    <property type="term" value="F:quinone reductase (NADPH) activity"/>
    <property type="evidence" value="ECO:0007669"/>
    <property type="project" value="TreeGrafter"/>
</dbReference>
<dbReference type="FunFam" id="3.40.50.720:FF:000244">
    <property type="entry name" value="quinone oxidoreductase"/>
    <property type="match status" value="1"/>
</dbReference>
<dbReference type="PANTHER" id="PTHR44154:SF1">
    <property type="entry name" value="QUINONE OXIDOREDUCTASE"/>
    <property type="match status" value="1"/>
</dbReference>
<dbReference type="InterPro" id="IPR051603">
    <property type="entry name" value="Zinc-ADH_QOR/CCCR"/>
</dbReference>
<evidence type="ECO:0000259" key="2">
    <source>
        <dbReference type="SMART" id="SM00829"/>
    </source>
</evidence>
<dbReference type="Proteomes" id="UP001374579">
    <property type="component" value="Unassembled WGS sequence"/>
</dbReference>
<dbReference type="AlphaFoldDB" id="A0AAN9GH98"/>
<name>A0AAN9GH98_9CAEN</name>